<proteinExistence type="predicted"/>
<name>A0A9D3AYJ6_9FIRM</name>
<dbReference type="EMBL" id="LSRS01000003">
    <property type="protein sequence ID" value="KAF1085511.1"/>
    <property type="molecule type" value="Genomic_DNA"/>
</dbReference>
<organism evidence="1 2">
    <name type="scientific">Sporotomaculum syntrophicum</name>
    <dbReference type="NCBI Taxonomy" id="182264"/>
    <lineage>
        <taxon>Bacteria</taxon>
        <taxon>Bacillati</taxon>
        <taxon>Bacillota</taxon>
        <taxon>Clostridia</taxon>
        <taxon>Eubacteriales</taxon>
        <taxon>Desulfallaceae</taxon>
        <taxon>Sporotomaculum</taxon>
    </lineage>
</organism>
<comment type="caution">
    <text evidence="1">The sequence shown here is derived from an EMBL/GenBank/DDBJ whole genome shotgun (WGS) entry which is preliminary data.</text>
</comment>
<evidence type="ECO:0000313" key="2">
    <source>
        <dbReference type="Proteomes" id="UP000798488"/>
    </source>
</evidence>
<evidence type="ECO:0000313" key="1">
    <source>
        <dbReference type="EMBL" id="KAF1085511.1"/>
    </source>
</evidence>
<sequence length="56" mass="5938">MKIKPGEMVKISATVSKSVPSDTPKTIKFEISEDAKAYILAGDGSIIVEFEPIGIG</sequence>
<accession>A0A9D3AYJ6</accession>
<reference evidence="1" key="1">
    <citation type="submission" date="2016-02" db="EMBL/GenBank/DDBJ databases">
        <title>Draft Genome Sequence of Sporotomaculum syntrophicum Strain FB, a Syntrophic Benzoate Degrader.</title>
        <authorList>
            <person name="Nobu M.K."/>
            <person name="Narihiro T."/>
            <person name="Qiu Y.-L."/>
            <person name="Ohashi A."/>
            <person name="Liu W.-T."/>
            <person name="Yuji S."/>
        </authorList>
    </citation>
    <scope>NUCLEOTIDE SEQUENCE</scope>
    <source>
        <strain evidence="1">FB</strain>
    </source>
</reference>
<gene>
    <name evidence="1" type="ORF">SPSYN_01654</name>
</gene>
<dbReference type="Proteomes" id="UP000798488">
    <property type="component" value="Unassembled WGS sequence"/>
</dbReference>
<protein>
    <submittedName>
        <fullName evidence="1">Uncharacterized protein</fullName>
    </submittedName>
</protein>
<dbReference type="AlphaFoldDB" id="A0A9D3AYJ6"/>
<keyword evidence="2" id="KW-1185">Reference proteome</keyword>
<dbReference type="RefSeq" id="WP_161821963.1">
    <property type="nucleotide sequence ID" value="NZ_LSRS01000003.1"/>
</dbReference>